<feature type="compositionally biased region" description="Basic and acidic residues" evidence="1">
    <location>
        <begin position="229"/>
        <end position="254"/>
    </location>
</feature>
<protein>
    <submittedName>
        <fullName evidence="3">Ribosome biogenesis protein NOP53</fullName>
    </submittedName>
</protein>
<feature type="compositionally biased region" description="Basic residues" evidence="1">
    <location>
        <begin position="255"/>
        <end position="272"/>
    </location>
</feature>
<dbReference type="PANTHER" id="PTHR21838">
    <property type="entry name" value="COILED-COIL DOMAIN-CONTAINING PROTEIN 137"/>
    <property type="match status" value="1"/>
</dbReference>
<feature type="compositionally biased region" description="Acidic residues" evidence="1">
    <location>
        <begin position="205"/>
        <end position="223"/>
    </location>
</feature>
<dbReference type="GO" id="GO:0005634">
    <property type="term" value="C:nucleus"/>
    <property type="evidence" value="ECO:0007669"/>
    <property type="project" value="TreeGrafter"/>
</dbReference>
<dbReference type="AlphaFoldDB" id="A0A1I7S2Z6"/>
<reference evidence="3" key="1">
    <citation type="submission" date="2016-11" db="UniProtKB">
        <authorList>
            <consortium name="WormBaseParasite"/>
        </authorList>
    </citation>
    <scope>IDENTIFICATION</scope>
</reference>
<evidence type="ECO:0000256" key="1">
    <source>
        <dbReference type="SAM" id="MobiDB-lite"/>
    </source>
</evidence>
<feature type="region of interest" description="Disordered" evidence="1">
    <location>
        <begin position="190"/>
        <end position="276"/>
    </location>
</feature>
<feature type="region of interest" description="Disordered" evidence="1">
    <location>
        <begin position="42"/>
        <end position="70"/>
    </location>
</feature>
<evidence type="ECO:0000313" key="3">
    <source>
        <dbReference type="WBParaSite" id="BXY_0737600.1"/>
    </source>
</evidence>
<dbReference type="InterPro" id="IPR026680">
    <property type="entry name" value="CCDC137"/>
</dbReference>
<evidence type="ECO:0000313" key="2">
    <source>
        <dbReference type="Proteomes" id="UP000095284"/>
    </source>
</evidence>
<organism evidence="2 3">
    <name type="scientific">Bursaphelenchus xylophilus</name>
    <name type="common">Pinewood nematode worm</name>
    <name type="synonym">Aphelenchoides xylophilus</name>
    <dbReference type="NCBI Taxonomy" id="6326"/>
    <lineage>
        <taxon>Eukaryota</taxon>
        <taxon>Metazoa</taxon>
        <taxon>Ecdysozoa</taxon>
        <taxon>Nematoda</taxon>
        <taxon>Chromadorea</taxon>
        <taxon>Rhabditida</taxon>
        <taxon>Tylenchina</taxon>
        <taxon>Tylenchomorpha</taxon>
        <taxon>Aphelenchoidea</taxon>
        <taxon>Aphelenchoididae</taxon>
        <taxon>Bursaphelenchus</taxon>
    </lineage>
</organism>
<dbReference type="PANTHER" id="PTHR21838:SF2">
    <property type="entry name" value="COILED-COIL DOMAIN-CONTAINING PROTEIN 137"/>
    <property type="match status" value="1"/>
</dbReference>
<sequence>MFAWRKGPKTNPQKPLLALFSAAFPAIMRHRRYPVKKNTKIKASDPMTKGKGPGKVDLRRKNRPPTLDEIDEQMIPRRLKDLEQAKQALKDGIDIKRKRNKRNKNKFLELTSRMGFHQRPWEDQEQLTKRIMRTKNKALDDEMMKVKAGKAGRDAKELDEEFRQLDETAKRKKLAKIALREKKLKLKEKEEKFKQSKVRKMANLDSEEDSEDAEDEEEVDSEAESINQVDEKGSDKNKKKENFKIEDNDKQEIGKKRRRLNKRERKQLKRRIQREDEEKDLLLNAREIIPFGETADAPPKFESFRKTMDPLYAQAGSKDLLLKKLMGNSVEKKGIEMELDEHSFGKKTKQKVDDQERLKVIQAYRDLKKQRTTGF</sequence>
<dbReference type="Proteomes" id="UP000095284">
    <property type="component" value="Unplaced"/>
</dbReference>
<accession>A0A1I7S2Z6</accession>
<dbReference type="WBParaSite" id="BXY_0737600.1">
    <property type="protein sequence ID" value="BXY_0737600.1"/>
    <property type="gene ID" value="BXY_0737600"/>
</dbReference>
<name>A0A1I7S2Z6_BURXY</name>
<proteinExistence type="predicted"/>